<gene>
    <name evidence="8" type="ORF">ACFPT7_21875</name>
</gene>
<sequence length="220" mass="24668">MTEHILASIVQFVIWTISSTGYAGVALLMGIESACIPLPSEVIMPFAGYLVSTGRFGGGDAIMGLVWVATAGAIGCNLGSVIAYWIGAWGGRPLVLRYGKYVLMSPHDLDRMHAYFEKYGSITVLIGRLLPVVRTFIAFPAGIARMPQLRFHIYTFVGSWPWCFALAYVGKQLGDRWNTDPRFHEWFHRFHLFVELALVAGIVWFVWTHWKKRGQALNEA</sequence>
<keyword evidence="2" id="KW-1003">Cell membrane</keyword>
<feature type="transmembrane region" description="Helical" evidence="6">
    <location>
        <begin position="65"/>
        <end position="86"/>
    </location>
</feature>
<proteinExistence type="predicted"/>
<feature type="domain" description="VTT" evidence="7">
    <location>
        <begin position="38"/>
        <end position="171"/>
    </location>
</feature>
<evidence type="ECO:0000256" key="4">
    <source>
        <dbReference type="ARBA" id="ARBA00022989"/>
    </source>
</evidence>
<organism evidence="8 9">
    <name type="scientific">Acidicapsa dinghuensis</name>
    <dbReference type="NCBI Taxonomy" id="2218256"/>
    <lineage>
        <taxon>Bacteria</taxon>
        <taxon>Pseudomonadati</taxon>
        <taxon>Acidobacteriota</taxon>
        <taxon>Terriglobia</taxon>
        <taxon>Terriglobales</taxon>
        <taxon>Acidobacteriaceae</taxon>
        <taxon>Acidicapsa</taxon>
    </lineage>
</organism>
<evidence type="ECO:0000313" key="9">
    <source>
        <dbReference type="Proteomes" id="UP001596091"/>
    </source>
</evidence>
<name>A0ABW1ENU5_9BACT</name>
<comment type="caution">
    <text evidence="8">The sequence shown here is derived from an EMBL/GenBank/DDBJ whole genome shotgun (WGS) entry which is preliminary data.</text>
</comment>
<accession>A0ABW1ENU5</accession>
<reference evidence="9" key="1">
    <citation type="journal article" date="2019" name="Int. J. Syst. Evol. Microbiol.">
        <title>The Global Catalogue of Microorganisms (GCM) 10K type strain sequencing project: providing services to taxonomists for standard genome sequencing and annotation.</title>
        <authorList>
            <consortium name="The Broad Institute Genomics Platform"/>
            <consortium name="The Broad Institute Genome Sequencing Center for Infectious Disease"/>
            <person name="Wu L."/>
            <person name="Ma J."/>
        </authorList>
    </citation>
    <scope>NUCLEOTIDE SEQUENCE [LARGE SCALE GENOMIC DNA]</scope>
    <source>
        <strain evidence="9">JCM 4087</strain>
    </source>
</reference>
<dbReference type="RefSeq" id="WP_263332209.1">
    <property type="nucleotide sequence ID" value="NZ_JAGSYH010000001.1"/>
</dbReference>
<feature type="transmembrane region" description="Helical" evidence="6">
    <location>
        <begin position="151"/>
        <end position="170"/>
    </location>
</feature>
<keyword evidence="9" id="KW-1185">Reference proteome</keyword>
<keyword evidence="5 6" id="KW-0472">Membrane</keyword>
<feature type="transmembrane region" description="Helical" evidence="6">
    <location>
        <begin position="12"/>
        <end position="31"/>
    </location>
</feature>
<feature type="transmembrane region" description="Helical" evidence="6">
    <location>
        <begin position="190"/>
        <end position="207"/>
    </location>
</feature>
<evidence type="ECO:0000256" key="5">
    <source>
        <dbReference type="ARBA" id="ARBA00023136"/>
    </source>
</evidence>
<dbReference type="PANTHER" id="PTHR42709">
    <property type="entry name" value="ALKALINE PHOSPHATASE LIKE PROTEIN"/>
    <property type="match status" value="1"/>
</dbReference>
<evidence type="ECO:0000256" key="1">
    <source>
        <dbReference type="ARBA" id="ARBA00004651"/>
    </source>
</evidence>
<evidence type="ECO:0000256" key="3">
    <source>
        <dbReference type="ARBA" id="ARBA00022692"/>
    </source>
</evidence>
<evidence type="ECO:0000259" key="7">
    <source>
        <dbReference type="Pfam" id="PF09335"/>
    </source>
</evidence>
<protein>
    <submittedName>
        <fullName evidence="8">DedA family protein</fullName>
    </submittedName>
</protein>
<dbReference type="EMBL" id="JBHSPH010000010">
    <property type="protein sequence ID" value="MFC5864972.1"/>
    <property type="molecule type" value="Genomic_DNA"/>
</dbReference>
<comment type="subcellular location">
    <subcellularLocation>
        <location evidence="1">Cell membrane</location>
        <topology evidence="1">Multi-pass membrane protein</topology>
    </subcellularLocation>
</comment>
<dbReference type="Proteomes" id="UP001596091">
    <property type="component" value="Unassembled WGS sequence"/>
</dbReference>
<dbReference type="Pfam" id="PF09335">
    <property type="entry name" value="VTT_dom"/>
    <property type="match status" value="1"/>
</dbReference>
<dbReference type="InterPro" id="IPR032816">
    <property type="entry name" value="VTT_dom"/>
</dbReference>
<dbReference type="PANTHER" id="PTHR42709:SF6">
    <property type="entry name" value="UNDECAPRENYL PHOSPHATE TRANSPORTER A"/>
    <property type="match status" value="1"/>
</dbReference>
<evidence type="ECO:0000313" key="8">
    <source>
        <dbReference type="EMBL" id="MFC5864972.1"/>
    </source>
</evidence>
<keyword evidence="3 6" id="KW-0812">Transmembrane</keyword>
<evidence type="ECO:0000256" key="2">
    <source>
        <dbReference type="ARBA" id="ARBA00022475"/>
    </source>
</evidence>
<keyword evidence="4 6" id="KW-1133">Transmembrane helix</keyword>
<feature type="transmembrane region" description="Helical" evidence="6">
    <location>
        <begin position="119"/>
        <end position="139"/>
    </location>
</feature>
<evidence type="ECO:0000256" key="6">
    <source>
        <dbReference type="SAM" id="Phobius"/>
    </source>
</evidence>
<dbReference type="InterPro" id="IPR051311">
    <property type="entry name" value="DedA_domain"/>
</dbReference>